<dbReference type="Proteomes" id="UP000029665">
    <property type="component" value="Unassembled WGS sequence"/>
</dbReference>
<dbReference type="AlphaFoldDB" id="A0A060SIZ7"/>
<feature type="region of interest" description="Disordered" evidence="1">
    <location>
        <begin position="551"/>
        <end position="586"/>
    </location>
</feature>
<dbReference type="OrthoDB" id="2758345at2759"/>
<name>A0A060SIZ7_PYCCI</name>
<evidence type="ECO:0000313" key="3">
    <source>
        <dbReference type="Proteomes" id="UP000029665"/>
    </source>
</evidence>
<feature type="compositionally biased region" description="Basic residues" evidence="1">
    <location>
        <begin position="558"/>
        <end position="568"/>
    </location>
</feature>
<feature type="region of interest" description="Disordered" evidence="1">
    <location>
        <begin position="620"/>
        <end position="641"/>
    </location>
</feature>
<gene>
    <name evidence="2" type="ORF">BN946_scf184970.g51</name>
</gene>
<dbReference type="HOGENOM" id="CLU_427074_0_0_1"/>
<feature type="compositionally biased region" description="Pro residues" evidence="1">
    <location>
        <begin position="15"/>
        <end position="24"/>
    </location>
</feature>
<feature type="compositionally biased region" description="Polar residues" evidence="1">
    <location>
        <begin position="32"/>
        <end position="54"/>
    </location>
</feature>
<evidence type="ECO:0000256" key="1">
    <source>
        <dbReference type="SAM" id="MobiDB-lite"/>
    </source>
</evidence>
<feature type="compositionally biased region" description="Basic residues" evidence="1">
    <location>
        <begin position="297"/>
        <end position="309"/>
    </location>
</feature>
<proteinExistence type="predicted"/>
<dbReference type="STRING" id="5643.A0A060SIZ7"/>
<feature type="region of interest" description="Disordered" evidence="1">
    <location>
        <begin position="292"/>
        <end position="333"/>
    </location>
</feature>
<comment type="caution">
    <text evidence="2">The sequence shown here is derived from an EMBL/GenBank/DDBJ whole genome shotgun (WGS) entry which is preliminary data.</text>
</comment>
<accession>A0A060SIZ7</accession>
<reference evidence="2" key="1">
    <citation type="submission" date="2014-01" db="EMBL/GenBank/DDBJ databases">
        <title>The genome of the white-rot fungus Pycnoporus cinnabarinus: a basidiomycete model with a versatile arsenal for lignocellulosic biomass breakdown.</title>
        <authorList>
            <person name="Levasseur A."/>
            <person name="Lomascolo A."/>
            <person name="Ruiz-Duenas F.J."/>
            <person name="Uzan E."/>
            <person name="Piumi F."/>
            <person name="Kues U."/>
            <person name="Ram A.F.J."/>
            <person name="Murat C."/>
            <person name="Haon M."/>
            <person name="Benoit I."/>
            <person name="Arfi Y."/>
            <person name="Chevret D."/>
            <person name="Drula E."/>
            <person name="Kwon M.J."/>
            <person name="Gouret P."/>
            <person name="Lesage-Meessen L."/>
            <person name="Lombard V."/>
            <person name="Mariette J."/>
            <person name="Noirot C."/>
            <person name="Park J."/>
            <person name="Patyshakuliyeva A."/>
            <person name="Wieneger R.A.B."/>
            <person name="Wosten H.A.B."/>
            <person name="Martin F."/>
            <person name="Coutinho P.M."/>
            <person name="de Vries R."/>
            <person name="Martinez A.T."/>
            <person name="Klopp C."/>
            <person name="Pontarotti P."/>
            <person name="Henrissat B."/>
            <person name="Record E."/>
        </authorList>
    </citation>
    <scope>NUCLEOTIDE SEQUENCE [LARGE SCALE GENOMIC DNA]</scope>
    <source>
        <strain evidence="2">BRFM137</strain>
    </source>
</reference>
<keyword evidence="3" id="KW-1185">Reference proteome</keyword>
<sequence>MSSLAGSRASSVLPRGPPFAPPGLWPTVLGRQGSSTPRWHTLPTAPSTASSMEPQCSPEDGMTEVQSLRERLGFLDPRWTSKGTDTFGVSSAQIGSSGTVADGTNFIGSDSAGPDGNSPVTGQGPFSAECETFPEIDEKGWYVDKPRARADFPDVPYWRKRDWNDAEKSANLSTIPGEERGKKGPTWMANGENVSFRFITDAHGVAIDGERAQTIRRRFREFCKYLHNNGKAPATWQRGIDTEIVTAYHHWMRTQCYELQLCEDNWKADKVAILSNYSQWKKKYEKQLAEQAEKAQKTAKQHKKNRHAKIAIAPSDKPTATQDRLIEDSVSGTEHPEALLDDTLYRLSVSPPPPLPAIRAHSGKSQSPEEGPATKRARTDSSNGPTEETEAVSTVPPLIFTGALSVPNVSNATGLSAKVCLPNPLTGLTWASDPPAASTPLEDDFIQPGPTHSKADVPLRGTSAADSGADSVSVPETETITMTVGIDHDAADVPFKTAATVTSAADNVGASFDPISETFGDNVAVRATLPKTVETTVSAAKGETIVTTPANVAASQNKGKKRAPKPRKVTTQAWPPPDDDSHGRPKDVCARIWSMKNPDGTREEFDVWYKNLSSYKRNAYAASGGRDPSSSRMAASSAVAT</sequence>
<evidence type="ECO:0000313" key="2">
    <source>
        <dbReference type="EMBL" id="CDO72199.1"/>
    </source>
</evidence>
<organism evidence="2 3">
    <name type="scientific">Pycnoporus cinnabarinus</name>
    <name type="common">Cinnabar-red polypore</name>
    <name type="synonym">Trametes cinnabarina</name>
    <dbReference type="NCBI Taxonomy" id="5643"/>
    <lineage>
        <taxon>Eukaryota</taxon>
        <taxon>Fungi</taxon>
        <taxon>Dikarya</taxon>
        <taxon>Basidiomycota</taxon>
        <taxon>Agaricomycotina</taxon>
        <taxon>Agaricomycetes</taxon>
        <taxon>Polyporales</taxon>
        <taxon>Polyporaceae</taxon>
        <taxon>Trametes</taxon>
    </lineage>
</organism>
<protein>
    <submittedName>
        <fullName evidence="2">Uncharacterized protein</fullName>
    </submittedName>
</protein>
<feature type="region of interest" description="Disordered" evidence="1">
    <location>
        <begin position="350"/>
        <end position="394"/>
    </location>
</feature>
<feature type="region of interest" description="Disordered" evidence="1">
    <location>
        <begin position="1"/>
        <end position="64"/>
    </location>
</feature>
<feature type="compositionally biased region" description="Polar residues" evidence="1">
    <location>
        <begin position="1"/>
        <end position="10"/>
    </location>
</feature>
<dbReference type="OMA" id="WMANGEN"/>
<dbReference type="EMBL" id="CCBP010000111">
    <property type="protein sequence ID" value="CDO72199.1"/>
    <property type="molecule type" value="Genomic_DNA"/>
</dbReference>
<feature type="compositionally biased region" description="Low complexity" evidence="1">
    <location>
        <begin position="630"/>
        <end position="641"/>
    </location>
</feature>